<evidence type="ECO:0000256" key="3">
    <source>
        <dbReference type="ARBA" id="ARBA00023136"/>
    </source>
</evidence>
<dbReference type="InterPro" id="IPR003660">
    <property type="entry name" value="HAMP_dom"/>
</dbReference>
<evidence type="ECO:0000256" key="2">
    <source>
        <dbReference type="ARBA" id="ARBA00022475"/>
    </source>
</evidence>
<dbReference type="STRING" id="571932.SAMN05421743_10525"/>
<dbReference type="SUPFAM" id="SSF58104">
    <property type="entry name" value="Methyl-accepting chemotaxis protein (MCP) signaling domain"/>
    <property type="match status" value="1"/>
</dbReference>
<proteinExistence type="inferred from homology"/>
<dbReference type="Gene3D" id="1.10.287.950">
    <property type="entry name" value="Methyl-accepting chemotaxis protein"/>
    <property type="match status" value="1"/>
</dbReference>
<evidence type="ECO:0000256" key="8">
    <source>
        <dbReference type="SAM" id="Phobius"/>
    </source>
</evidence>
<dbReference type="SMART" id="SM00283">
    <property type="entry name" value="MA"/>
    <property type="match status" value="1"/>
</dbReference>
<feature type="domain" description="Methyl-accepting transducer" evidence="9">
    <location>
        <begin position="371"/>
        <end position="628"/>
    </location>
</feature>
<evidence type="ECO:0000313" key="12">
    <source>
        <dbReference type="Proteomes" id="UP000198584"/>
    </source>
</evidence>
<protein>
    <submittedName>
        <fullName evidence="11">Methyl-accepting chemotaxis protein</fullName>
    </submittedName>
</protein>
<evidence type="ECO:0000259" key="10">
    <source>
        <dbReference type="PROSITE" id="PS50885"/>
    </source>
</evidence>
<dbReference type="Proteomes" id="UP000198584">
    <property type="component" value="Unassembled WGS sequence"/>
</dbReference>
<accession>A0A1H4BHM7</accession>
<keyword evidence="4 6" id="KW-0807">Transducer</keyword>
<evidence type="ECO:0000256" key="7">
    <source>
        <dbReference type="SAM" id="MobiDB-lite"/>
    </source>
</evidence>
<dbReference type="Gene3D" id="6.10.340.10">
    <property type="match status" value="1"/>
</dbReference>
<dbReference type="PANTHER" id="PTHR32089:SF112">
    <property type="entry name" value="LYSOZYME-LIKE PROTEIN-RELATED"/>
    <property type="match status" value="1"/>
</dbReference>
<dbReference type="InterPro" id="IPR004089">
    <property type="entry name" value="MCPsignal_dom"/>
</dbReference>
<dbReference type="GO" id="GO:0005886">
    <property type="term" value="C:plasma membrane"/>
    <property type="evidence" value="ECO:0007669"/>
    <property type="project" value="UniProtKB-SubCell"/>
</dbReference>
<reference evidence="11 12" key="1">
    <citation type="submission" date="2016-10" db="EMBL/GenBank/DDBJ databases">
        <authorList>
            <person name="de Groot N.N."/>
        </authorList>
    </citation>
    <scope>NUCLEOTIDE SEQUENCE [LARGE SCALE GENOMIC DNA]</scope>
    <source>
        <strain evidence="11 12">CCM7597</strain>
    </source>
</reference>
<dbReference type="Pfam" id="PF00015">
    <property type="entry name" value="MCPsignal"/>
    <property type="match status" value="1"/>
</dbReference>
<sequence>MKTIRNRVRLILILSLASIAILIGFSVYFFNQQAEMIEEREHLQEALIHSKEINYKMMGTTNSQQAFFAEPGEANAEAMKTAIINLKQTAKSHAESYKNYPAISEKLSAIHQRTVTYEEKLDTVVNMYRMIGFNNDSGMYQYIDDAYKELTKLIDELDDSSLSNHLLSLRLSEARFLHNPTDETFHDFDGSKRAFKELGEEAQLTAKQNSLFNTNLLKYEQTVRSMNNSFASSDKIRTTFEEISAEVANQVDQVVSTVNELHGQLLAEQEQAKNLLFLLLILIGTLGLLITLITGFILIKSISRSLYTLKEGAKIIGEGNLSHRVSVRTRDEMAELGDQFNQMAEKMEQSVKKVRHASGVLSASSNHLTSVAEHTNHQGEEVNEAINQVAIGSQEQAQKIEESTNMIEQVSQAITGTTKATEEISGALQEADREGKQGLQTINKLEDISDSFISLASHLTKEVQSTTEQSKQVNKIVTTIEEIADNTNLLALNAAIESARAGEAGKGFAVVADEVKKLAERSKQEAKSIQKLVDRMSLQMTNLSDEAEKFATYQQSQNLAVKDTKNVFHRIAEQVLAMNTQIQDVNTAITDVDDVNDILKHKLQEISIISERAVATAEEVAASSENQVNSFSEVNHAANDLQSLSQELEAEVSQFTILSETASYEEFDNDNNEEIRTHELLEEETTPEKQPALESGDEYLSERKTS</sequence>
<evidence type="ECO:0000256" key="4">
    <source>
        <dbReference type="ARBA" id="ARBA00023224"/>
    </source>
</evidence>
<comment type="similarity">
    <text evidence="5">Belongs to the methyl-accepting chemotaxis (MCP) protein family.</text>
</comment>
<dbReference type="PROSITE" id="PS50885">
    <property type="entry name" value="HAMP"/>
    <property type="match status" value="1"/>
</dbReference>
<organism evidence="11 12">
    <name type="scientific">Thalassobacillus cyri</name>
    <dbReference type="NCBI Taxonomy" id="571932"/>
    <lineage>
        <taxon>Bacteria</taxon>
        <taxon>Bacillati</taxon>
        <taxon>Bacillota</taxon>
        <taxon>Bacilli</taxon>
        <taxon>Bacillales</taxon>
        <taxon>Bacillaceae</taxon>
        <taxon>Thalassobacillus</taxon>
    </lineage>
</organism>
<dbReference type="Pfam" id="PF00672">
    <property type="entry name" value="HAMP"/>
    <property type="match status" value="1"/>
</dbReference>
<evidence type="ECO:0000256" key="6">
    <source>
        <dbReference type="PROSITE-ProRule" id="PRU00284"/>
    </source>
</evidence>
<comment type="subcellular location">
    <subcellularLocation>
        <location evidence="1">Cell membrane</location>
    </subcellularLocation>
</comment>
<keyword evidence="3 8" id="KW-0472">Membrane</keyword>
<feature type="domain" description="HAMP" evidence="10">
    <location>
        <begin position="300"/>
        <end position="352"/>
    </location>
</feature>
<keyword evidence="12" id="KW-1185">Reference proteome</keyword>
<evidence type="ECO:0000256" key="1">
    <source>
        <dbReference type="ARBA" id="ARBA00004236"/>
    </source>
</evidence>
<keyword evidence="2" id="KW-1003">Cell membrane</keyword>
<dbReference type="GO" id="GO:0007165">
    <property type="term" value="P:signal transduction"/>
    <property type="evidence" value="ECO:0007669"/>
    <property type="project" value="UniProtKB-KW"/>
</dbReference>
<name>A0A1H4BHM7_9BACI</name>
<dbReference type="RefSeq" id="WP_093044067.1">
    <property type="nucleotide sequence ID" value="NZ_FNQR01000005.1"/>
</dbReference>
<keyword evidence="8" id="KW-1133">Transmembrane helix</keyword>
<feature type="region of interest" description="Disordered" evidence="7">
    <location>
        <begin position="680"/>
        <end position="706"/>
    </location>
</feature>
<dbReference type="EMBL" id="FNQR01000005">
    <property type="protein sequence ID" value="SEA47292.1"/>
    <property type="molecule type" value="Genomic_DNA"/>
</dbReference>
<dbReference type="CDD" id="cd06225">
    <property type="entry name" value="HAMP"/>
    <property type="match status" value="1"/>
</dbReference>
<evidence type="ECO:0000313" key="11">
    <source>
        <dbReference type="EMBL" id="SEA47292.1"/>
    </source>
</evidence>
<feature type="transmembrane region" description="Helical" evidence="8">
    <location>
        <begin position="275"/>
        <end position="299"/>
    </location>
</feature>
<dbReference type="AlphaFoldDB" id="A0A1H4BHM7"/>
<keyword evidence="8" id="KW-0812">Transmembrane</keyword>
<evidence type="ECO:0000259" key="9">
    <source>
        <dbReference type="PROSITE" id="PS50111"/>
    </source>
</evidence>
<dbReference type="OrthoDB" id="2954261at2"/>
<dbReference type="SMART" id="SM00304">
    <property type="entry name" value="HAMP"/>
    <property type="match status" value="1"/>
</dbReference>
<gene>
    <name evidence="11" type="ORF">SAMN05421743_10525</name>
</gene>
<feature type="transmembrane region" description="Helical" evidence="8">
    <location>
        <begin position="12"/>
        <end position="30"/>
    </location>
</feature>
<dbReference type="PANTHER" id="PTHR32089">
    <property type="entry name" value="METHYL-ACCEPTING CHEMOTAXIS PROTEIN MCPB"/>
    <property type="match status" value="1"/>
</dbReference>
<evidence type="ECO:0000256" key="5">
    <source>
        <dbReference type="ARBA" id="ARBA00029447"/>
    </source>
</evidence>
<dbReference type="PROSITE" id="PS50111">
    <property type="entry name" value="CHEMOTAXIS_TRANSDUC_2"/>
    <property type="match status" value="1"/>
</dbReference>